<gene>
    <name evidence="3" type="ordered locus">Sterm_1628</name>
</gene>
<dbReference type="HOGENOM" id="CLU_024775_3_1_0"/>
<dbReference type="eggNOG" id="COG1251">
    <property type="taxonomic scope" value="Bacteria"/>
</dbReference>
<protein>
    <submittedName>
        <fullName evidence="3">FAD dependent oxidoreductase</fullName>
    </submittedName>
</protein>
<dbReference type="PANTHER" id="PTHR42720">
    <property type="entry name" value="GLYCEROL-3-PHOSPHATE DEHYDROGENASE"/>
    <property type="match status" value="1"/>
</dbReference>
<dbReference type="InterPro" id="IPR041854">
    <property type="entry name" value="BFD-like_2Fe2S-bd_dom_sf"/>
</dbReference>
<dbReference type="InterPro" id="IPR052745">
    <property type="entry name" value="G3P_Oxidase/Oxidoreductase"/>
</dbReference>
<dbReference type="Gene3D" id="1.10.10.1100">
    <property type="entry name" value="BFD-like [2Fe-2S]-binding domain"/>
    <property type="match status" value="1"/>
</dbReference>
<dbReference type="Pfam" id="PF04324">
    <property type="entry name" value="Fer2_BFD"/>
    <property type="match status" value="1"/>
</dbReference>
<dbReference type="Gene3D" id="3.30.9.10">
    <property type="entry name" value="D-Amino Acid Oxidase, subunit A, domain 2"/>
    <property type="match status" value="1"/>
</dbReference>
<evidence type="ECO:0000259" key="1">
    <source>
        <dbReference type="Pfam" id="PF01266"/>
    </source>
</evidence>
<keyword evidence="4" id="KW-1185">Reference proteome</keyword>
<evidence type="ECO:0000313" key="3">
    <source>
        <dbReference type="EMBL" id="ACZ08486.1"/>
    </source>
</evidence>
<dbReference type="InterPro" id="IPR006076">
    <property type="entry name" value="FAD-dep_OxRdtase"/>
</dbReference>
<evidence type="ECO:0000313" key="4">
    <source>
        <dbReference type="Proteomes" id="UP000000845"/>
    </source>
</evidence>
<organism evidence="3 4">
    <name type="scientific">Sebaldella termitidis (strain ATCC 33386 / NCTC 11300)</name>
    <dbReference type="NCBI Taxonomy" id="526218"/>
    <lineage>
        <taxon>Bacteria</taxon>
        <taxon>Fusobacteriati</taxon>
        <taxon>Fusobacteriota</taxon>
        <taxon>Fusobacteriia</taxon>
        <taxon>Fusobacteriales</taxon>
        <taxon>Leptotrichiaceae</taxon>
        <taxon>Sebaldella</taxon>
    </lineage>
</organism>
<dbReference type="eggNOG" id="COG0579">
    <property type="taxonomic scope" value="Bacteria"/>
</dbReference>
<reference evidence="3 4" key="2">
    <citation type="journal article" date="2010" name="Stand. Genomic Sci.">
        <title>Complete genome sequence of Sebaldella termitidis type strain (NCTC 11300).</title>
        <authorList>
            <person name="Harmon-Smith M."/>
            <person name="Celia L."/>
            <person name="Chertkov O."/>
            <person name="Lapidus A."/>
            <person name="Copeland A."/>
            <person name="Glavina Del Rio T."/>
            <person name="Nolan M."/>
            <person name="Lucas S."/>
            <person name="Tice H."/>
            <person name="Cheng J.F."/>
            <person name="Han C."/>
            <person name="Detter J.C."/>
            <person name="Bruce D."/>
            <person name="Goodwin L."/>
            <person name="Pitluck S."/>
            <person name="Pati A."/>
            <person name="Liolios K."/>
            <person name="Ivanova N."/>
            <person name="Mavromatis K."/>
            <person name="Mikhailova N."/>
            <person name="Chen A."/>
            <person name="Palaniappan K."/>
            <person name="Land M."/>
            <person name="Hauser L."/>
            <person name="Chang Y.J."/>
            <person name="Jeffries C.D."/>
            <person name="Brettin T."/>
            <person name="Goker M."/>
            <person name="Beck B."/>
            <person name="Bristow J."/>
            <person name="Eisen J.A."/>
            <person name="Markowitz V."/>
            <person name="Hugenholtz P."/>
            <person name="Kyrpides N.C."/>
            <person name="Klenk H.P."/>
            <person name="Chen F."/>
        </authorList>
    </citation>
    <scope>NUCLEOTIDE SEQUENCE [LARGE SCALE GENOMIC DNA]</scope>
    <source>
        <strain evidence="4">ATCC 33386 / NCTC 11300</strain>
    </source>
</reference>
<dbReference type="AlphaFoldDB" id="D1AIA2"/>
<proteinExistence type="predicted"/>
<dbReference type="STRING" id="526218.Sterm_1628"/>
<dbReference type="Pfam" id="PF01266">
    <property type="entry name" value="DAO"/>
    <property type="match status" value="1"/>
</dbReference>
<evidence type="ECO:0000259" key="2">
    <source>
        <dbReference type="Pfam" id="PF04324"/>
    </source>
</evidence>
<feature type="domain" description="BFD-like [2Fe-2S]-binding" evidence="2">
    <location>
        <begin position="397"/>
        <end position="450"/>
    </location>
</feature>
<dbReference type="CDD" id="cd19946">
    <property type="entry name" value="GlpA-like_Fer2_BFD-like"/>
    <property type="match status" value="1"/>
</dbReference>
<dbReference type="Gene3D" id="3.50.50.60">
    <property type="entry name" value="FAD/NAD(P)-binding domain"/>
    <property type="match status" value="1"/>
</dbReference>
<dbReference type="EMBL" id="CP001739">
    <property type="protein sequence ID" value="ACZ08486.1"/>
    <property type="molecule type" value="Genomic_DNA"/>
</dbReference>
<name>D1AIA2_SEBTE</name>
<sequence length="478" mass="52780">MHDILIIGAGVTGACIARELSKYDLDILVLEKNNDVADETTKANSAIIHAGFDAREGTLMAELNVLGNSMFDKLSKELDFPFIRNGSLVLAFSDEDMESIKVLKNRGDKNGVSDLSILSKEEALKLEPDLNNDIKGALYAKTGGIVGPWEMTISLFENAVDNGVTLLLNNEIVNISREENHFLVFTKKSWYKSKIIINCAGINADLIQNMLAEPSYEIHPRKGEYFVMSKDEGTKFRHTIFQPPTKVGKGVLITPTVHGNLLIGPDAESIHEKEDKSTSRVRLELIKATAAKSSQSINYLEQIRQFSGLRAESDKDDFIIGENKKIPGFIDVAGIKSPGLSAAPAIALKVKDILAEKIILKEKKNFKPDIEKHIILDKLSYEEKNKLIAKNPKYGHIICKCENVTEGEVIDAIRRKVGARTVDGIKRRCRPGAGLCQGTFCGPKIQEILASELALELNEITLDSDSSYILTKKTKGDK</sequence>
<dbReference type="PANTHER" id="PTHR42720:SF1">
    <property type="entry name" value="GLYCEROL 3-PHOSPHATE OXIDASE"/>
    <property type="match status" value="1"/>
</dbReference>
<dbReference type="SUPFAM" id="SSF51905">
    <property type="entry name" value="FAD/NAD(P)-binding domain"/>
    <property type="match status" value="1"/>
</dbReference>
<dbReference type="KEGG" id="str:Sterm_1628"/>
<dbReference type="InterPro" id="IPR036188">
    <property type="entry name" value="FAD/NAD-bd_sf"/>
</dbReference>
<dbReference type="RefSeq" id="WP_012861082.1">
    <property type="nucleotide sequence ID" value="NC_013517.1"/>
</dbReference>
<dbReference type="InterPro" id="IPR007419">
    <property type="entry name" value="BFD-like_2Fe2S-bd_dom"/>
</dbReference>
<dbReference type="Proteomes" id="UP000000845">
    <property type="component" value="Chromosome"/>
</dbReference>
<feature type="domain" description="FAD dependent oxidoreductase" evidence="1">
    <location>
        <begin position="3"/>
        <end position="348"/>
    </location>
</feature>
<accession>D1AIA2</accession>
<reference evidence="4" key="1">
    <citation type="submission" date="2009-09" db="EMBL/GenBank/DDBJ databases">
        <title>The complete chromosome of Sebaldella termitidis ATCC 33386.</title>
        <authorList>
            <consortium name="US DOE Joint Genome Institute (JGI-PGF)"/>
            <person name="Lucas S."/>
            <person name="Copeland A."/>
            <person name="Lapidus A."/>
            <person name="Glavina del Rio T."/>
            <person name="Dalin E."/>
            <person name="Tice H."/>
            <person name="Bruce D."/>
            <person name="Goodwin L."/>
            <person name="Pitluck S."/>
            <person name="Kyrpides N."/>
            <person name="Mavromatis K."/>
            <person name="Ivanova N."/>
            <person name="Mikhailova N."/>
            <person name="Sims D."/>
            <person name="Meincke L."/>
            <person name="Brettin T."/>
            <person name="Detter J.C."/>
            <person name="Han C."/>
            <person name="Larimer F."/>
            <person name="Land M."/>
            <person name="Hauser L."/>
            <person name="Markowitz V."/>
            <person name="Cheng J.F."/>
            <person name="Hugenholtz P."/>
            <person name="Woyke T."/>
            <person name="Wu D."/>
            <person name="Eisen J.A."/>
        </authorList>
    </citation>
    <scope>NUCLEOTIDE SEQUENCE [LARGE SCALE GENOMIC DNA]</scope>
    <source>
        <strain evidence="4">ATCC 33386 / NCTC 11300</strain>
    </source>
</reference>